<dbReference type="Proteomes" id="UP001642484">
    <property type="component" value="Unassembled WGS sequence"/>
</dbReference>
<evidence type="ECO:0000256" key="3">
    <source>
        <dbReference type="ARBA" id="ARBA00022833"/>
    </source>
</evidence>
<comment type="caution">
    <text evidence="6">The sequence shown here is derived from an EMBL/GenBank/DDBJ whole genome shotgun (WGS) entry which is preliminary data.</text>
</comment>
<evidence type="ECO:0000313" key="6">
    <source>
        <dbReference type="EMBL" id="CAK9063216.1"/>
    </source>
</evidence>
<protein>
    <recommendedName>
        <fullName evidence="5">Transcription elongation factor 1 homolog</fullName>
    </recommendedName>
</protein>
<comment type="similarity">
    <text evidence="2 5">Belongs to the ELOF1 family.</text>
</comment>
<comment type="subcellular location">
    <subcellularLocation>
        <location evidence="1 5">Nucleus</location>
    </subcellularLocation>
</comment>
<keyword evidence="5" id="KW-0863">Zinc-finger</keyword>
<dbReference type="InterPro" id="IPR038567">
    <property type="entry name" value="T_Elf1_sf"/>
</dbReference>
<feature type="non-terminal residue" evidence="6">
    <location>
        <position position="1"/>
    </location>
</feature>
<comment type="function">
    <text evidence="5">Transcription elongation factor implicated in the maintenance of proper chromatin structure in actively transcribed regions.</text>
</comment>
<keyword evidence="4 5" id="KW-0539">Nucleus</keyword>
<dbReference type="Gene3D" id="2.20.25.190">
    <property type="match status" value="1"/>
</dbReference>
<evidence type="ECO:0000256" key="2">
    <source>
        <dbReference type="ARBA" id="ARBA00009730"/>
    </source>
</evidence>
<evidence type="ECO:0000256" key="5">
    <source>
        <dbReference type="RuleBase" id="RU364033"/>
    </source>
</evidence>
<proteinExistence type="inferred from homology"/>
<keyword evidence="7" id="KW-1185">Reference proteome</keyword>
<evidence type="ECO:0000256" key="4">
    <source>
        <dbReference type="ARBA" id="ARBA00023242"/>
    </source>
</evidence>
<organism evidence="6 7">
    <name type="scientific">Durusdinium trenchii</name>
    <dbReference type="NCBI Taxonomy" id="1381693"/>
    <lineage>
        <taxon>Eukaryota</taxon>
        <taxon>Sar</taxon>
        <taxon>Alveolata</taxon>
        <taxon>Dinophyceae</taxon>
        <taxon>Suessiales</taxon>
        <taxon>Symbiodiniaceae</taxon>
        <taxon>Durusdinium</taxon>
    </lineage>
</organism>
<keyword evidence="5" id="KW-0479">Metal-binding</keyword>
<gene>
    <name evidence="6" type="ORF">CCMP2556_LOCUS31081</name>
</gene>
<evidence type="ECO:0000256" key="1">
    <source>
        <dbReference type="ARBA" id="ARBA00004123"/>
    </source>
</evidence>
<dbReference type="Pfam" id="PF05129">
    <property type="entry name" value="Zn_ribbon_Elf1"/>
    <property type="match status" value="1"/>
</dbReference>
<reference evidence="6 7" key="1">
    <citation type="submission" date="2024-02" db="EMBL/GenBank/DDBJ databases">
        <authorList>
            <person name="Chen Y."/>
            <person name="Shah S."/>
            <person name="Dougan E. K."/>
            <person name="Thang M."/>
            <person name="Chan C."/>
        </authorList>
    </citation>
    <scope>NUCLEOTIDE SEQUENCE [LARGE SCALE GENOMIC DNA]</scope>
</reference>
<name>A0ABP0NI93_9DINO</name>
<dbReference type="EMBL" id="CAXAMN010021772">
    <property type="protein sequence ID" value="CAK9063216.1"/>
    <property type="molecule type" value="Genomic_DNA"/>
</dbReference>
<accession>A0ABP0NI93</accession>
<dbReference type="SUPFAM" id="SSF57783">
    <property type="entry name" value="Zinc beta-ribbon"/>
    <property type="match status" value="1"/>
</dbReference>
<keyword evidence="3 5" id="KW-0862">Zinc</keyword>
<keyword evidence="5" id="KW-0805">Transcription regulation</keyword>
<dbReference type="InterPro" id="IPR007808">
    <property type="entry name" value="Elf1"/>
</dbReference>
<keyword evidence="5" id="KW-0804">Transcription</keyword>
<evidence type="ECO:0000313" key="7">
    <source>
        <dbReference type="Proteomes" id="UP001642484"/>
    </source>
</evidence>
<sequence length="136" mass="15136">KPRPTQQDQLCPLHGLIDKPKMGRRRAAAKPPAKARQKLDTMFNCLFCSSLKAVEVKMVRLEKIGFLSFQRLQRLMGGSSCDDCHHEVIRSCFRLEKTYFGAPGSAACATPTSRPASLTSVRPLMSTVIGWTSARR</sequence>